<feature type="domain" description="Plant heme peroxidase family profile" evidence="17">
    <location>
        <begin position="61"/>
        <end position="173"/>
    </location>
</feature>
<keyword evidence="11" id="KW-0560">Oxidoreductase</keyword>
<keyword evidence="6" id="KW-0575">Peroxidase</keyword>
<dbReference type="Gene3D" id="1.10.420.10">
    <property type="entry name" value="Peroxidase, domain 2"/>
    <property type="match status" value="1"/>
</dbReference>
<dbReference type="PROSITE" id="PS00435">
    <property type="entry name" value="PEROXIDASE_1"/>
    <property type="match status" value="1"/>
</dbReference>
<dbReference type="GO" id="GO:0020037">
    <property type="term" value="F:heme binding"/>
    <property type="evidence" value="ECO:0007669"/>
    <property type="project" value="InterPro"/>
</dbReference>
<evidence type="ECO:0000256" key="1">
    <source>
        <dbReference type="ARBA" id="ARBA00000189"/>
    </source>
</evidence>
<evidence type="ECO:0000256" key="13">
    <source>
        <dbReference type="ARBA" id="ARBA00023324"/>
    </source>
</evidence>
<comment type="function">
    <text evidence="2">Removal of H(2)O(2), oxidation of toxic reductants, biosynthesis and degradation of lignin, suberization, auxin catabolism, response to environmental stresses such as wounding, pathogen attack and oxidative stress. These functions might be dependent on each isozyme/isoform in each plant tissue.</text>
</comment>
<dbReference type="Pfam" id="PF00141">
    <property type="entry name" value="peroxidase"/>
    <property type="match status" value="1"/>
</dbReference>
<keyword evidence="12 16" id="KW-0408">Iron</keyword>
<keyword evidence="7" id="KW-0349">Heme</keyword>
<keyword evidence="19" id="KW-1185">Reference proteome</keyword>
<evidence type="ECO:0000256" key="14">
    <source>
        <dbReference type="ARBA" id="ARBA00047994"/>
    </source>
</evidence>
<evidence type="ECO:0000256" key="3">
    <source>
        <dbReference type="ARBA" id="ARBA00006873"/>
    </source>
</evidence>
<dbReference type="GO" id="GO:0140825">
    <property type="term" value="F:lactoperoxidase activity"/>
    <property type="evidence" value="ECO:0007669"/>
    <property type="project" value="UniProtKB-EC"/>
</dbReference>
<evidence type="ECO:0000256" key="7">
    <source>
        <dbReference type="ARBA" id="ARBA00022617"/>
    </source>
</evidence>
<comment type="catalytic activity">
    <reaction evidence="14">
        <text>L-ascorbate + H2O2 = L-dehydroascorbate + 2 H2O</text>
        <dbReference type="Rhea" id="RHEA:22996"/>
        <dbReference type="ChEBI" id="CHEBI:15377"/>
        <dbReference type="ChEBI" id="CHEBI:16240"/>
        <dbReference type="ChEBI" id="CHEBI:38290"/>
        <dbReference type="ChEBI" id="CHEBI:58539"/>
        <dbReference type="EC" id="1.11.1.11"/>
    </reaction>
</comment>
<evidence type="ECO:0000256" key="8">
    <source>
        <dbReference type="ARBA" id="ARBA00022723"/>
    </source>
</evidence>
<comment type="similarity">
    <text evidence="3">Belongs to the peroxidase family. Ascorbate peroxidase subfamily.</text>
</comment>
<accession>A0AAQ3KYM7</accession>
<comment type="cofactor">
    <cofactor evidence="16">
        <name>heme b</name>
        <dbReference type="ChEBI" id="CHEBI:60344"/>
    </cofactor>
    <text evidence="16">Binds 1 heme b (iron(II)-protoporphyrin IX) group per subunit.</text>
</comment>
<comment type="catalytic activity">
    <reaction evidence="1">
        <text>2 a phenolic donor + H2O2 = 2 a phenolic radical donor + 2 H2O</text>
        <dbReference type="Rhea" id="RHEA:56136"/>
        <dbReference type="ChEBI" id="CHEBI:15377"/>
        <dbReference type="ChEBI" id="CHEBI:16240"/>
        <dbReference type="ChEBI" id="CHEBI:139520"/>
        <dbReference type="ChEBI" id="CHEBI:139521"/>
        <dbReference type="EC" id="1.11.1.7"/>
    </reaction>
</comment>
<dbReference type="InterPro" id="IPR000823">
    <property type="entry name" value="Peroxidase_pln"/>
</dbReference>
<dbReference type="PRINTS" id="PR00459">
    <property type="entry name" value="ASPEROXIDASE"/>
</dbReference>
<dbReference type="SUPFAM" id="SSF48113">
    <property type="entry name" value="Heme-dependent peroxidases"/>
    <property type="match status" value="1"/>
</dbReference>
<dbReference type="Proteomes" id="UP001327560">
    <property type="component" value="Chromosome 8"/>
</dbReference>
<dbReference type="InterPro" id="IPR002016">
    <property type="entry name" value="Haem_peroxidase"/>
</dbReference>
<dbReference type="InterPro" id="IPR019793">
    <property type="entry name" value="Peroxidases_heam-ligand_BS"/>
</dbReference>
<dbReference type="EC" id="1.11.1.11" evidence="4"/>
<dbReference type="PANTHER" id="PTHR31517">
    <property type="match status" value="1"/>
</dbReference>
<evidence type="ECO:0000256" key="15">
    <source>
        <dbReference type="PIRSR" id="PIRSR600823-2"/>
    </source>
</evidence>
<evidence type="ECO:0000256" key="9">
    <source>
        <dbReference type="ARBA" id="ARBA00022837"/>
    </source>
</evidence>
<feature type="binding site" description="axial binding residue" evidence="16">
    <location>
        <position position="134"/>
    </location>
    <ligand>
        <name>heme b</name>
        <dbReference type="ChEBI" id="CHEBI:60344"/>
    </ligand>
    <ligandPart>
        <name>Fe</name>
        <dbReference type="ChEBI" id="CHEBI:18248"/>
    </ligandPart>
</feature>
<dbReference type="PROSITE" id="PS50873">
    <property type="entry name" value="PEROXIDASE_4"/>
    <property type="match status" value="1"/>
</dbReference>
<dbReference type="AlphaFoldDB" id="A0AAQ3KYM7"/>
<evidence type="ECO:0000256" key="4">
    <source>
        <dbReference type="ARBA" id="ARBA00012940"/>
    </source>
</evidence>
<protein>
    <recommendedName>
        <fullName evidence="4">L-ascorbate peroxidase</fullName>
        <ecNumber evidence="4">1.11.1.11</ecNumber>
    </recommendedName>
</protein>
<evidence type="ECO:0000256" key="2">
    <source>
        <dbReference type="ARBA" id="ARBA00002322"/>
    </source>
</evidence>
<comment type="cofactor">
    <cofactor evidence="16">
        <name>Ca(2+)</name>
        <dbReference type="ChEBI" id="CHEBI:29108"/>
    </cofactor>
    <text evidence="16">Binds 2 calcium ions per subunit.</text>
</comment>
<evidence type="ECO:0000259" key="17">
    <source>
        <dbReference type="PROSITE" id="PS50873"/>
    </source>
</evidence>
<dbReference type="EMBL" id="CP136897">
    <property type="protein sequence ID" value="WOL17463.1"/>
    <property type="molecule type" value="Genomic_DNA"/>
</dbReference>
<keyword evidence="5" id="KW-0964">Secreted</keyword>
<dbReference type="GO" id="GO:0046872">
    <property type="term" value="F:metal ion binding"/>
    <property type="evidence" value="ECO:0007669"/>
    <property type="project" value="UniProtKB-KW"/>
</dbReference>
<evidence type="ECO:0000256" key="12">
    <source>
        <dbReference type="ARBA" id="ARBA00023004"/>
    </source>
</evidence>
<evidence type="ECO:0000256" key="11">
    <source>
        <dbReference type="ARBA" id="ARBA00023002"/>
    </source>
</evidence>
<evidence type="ECO:0000256" key="5">
    <source>
        <dbReference type="ARBA" id="ARBA00022525"/>
    </source>
</evidence>
<dbReference type="GO" id="GO:0042744">
    <property type="term" value="P:hydrogen peroxide catabolic process"/>
    <property type="evidence" value="ECO:0007669"/>
    <property type="project" value="UniProtKB-KW"/>
</dbReference>
<evidence type="ECO:0000256" key="10">
    <source>
        <dbReference type="ARBA" id="ARBA00022958"/>
    </source>
</evidence>
<evidence type="ECO:0000313" key="18">
    <source>
        <dbReference type="EMBL" id="WOL17463.1"/>
    </source>
</evidence>
<sequence length="245" mass="26240">MKSTNAMAEQSRTSPLVFDGAVLTRQANIPEYVVRVAGAREAGVRDERGARCAYDRAGCYLAMSPRAVVATVARSITRSDRQGMRKGRKDSRVSLPHKVKPNLPRPNSTVDNLIRLFASKGLATQDLVAVSGAHTIGFSHYDQFVSRLYDYHGTALPPTPQSTRASSKRCPCPARASTAIRCRRHLRRAYAFILRPHVLHQPGGQDGPVGHGPGVVLGLPEASSAGAGAGEGQGQVLRGLRCGHG</sequence>
<feature type="binding site" evidence="16">
    <location>
        <position position="135"/>
    </location>
    <ligand>
        <name>Ca(2+)</name>
        <dbReference type="ChEBI" id="CHEBI:29108"/>
        <label>2</label>
    </ligand>
</feature>
<gene>
    <name evidence="18" type="ORF">Cni_G26255</name>
</gene>
<keyword evidence="9 16" id="KW-0106">Calcium</keyword>
<evidence type="ECO:0000313" key="19">
    <source>
        <dbReference type="Proteomes" id="UP001327560"/>
    </source>
</evidence>
<organism evidence="18 19">
    <name type="scientific">Canna indica</name>
    <name type="common">Indian-shot</name>
    <dbReference type="NCBI Taxonomy" id="4628"/>
    <lineage>
        <taxon>Eukaryota</taxon>
        <taxon>Viridiplantae</taxon>
        <taxon>Streptophyta</taxon>
        <taxon>Embryophyta</taxon>
        <taxon>Tracheophyta</taxon>
        <taxon>Spermatophyta</taxon>
        <taxon>Magnoliopsida</taxon>
        <taxon>Liliopsida</taxon>
        <taxon>Zingiberales</taxon>
        <taxon>Cannaceae</taxon>
        <taxon>Canna</taxon>
    </lineage>
</organism>
<dbReference type="GO" id="GO:0016688">
    <property type="term" value="F:L-ascorbate peroxidase activity"/>
    <property type="evidence" value="ECO:0007669"/>
    <property type="project" value="UniProtKB-EC"/>
</dbReference>
<dbReference type="GO" id="GO:0006979">
    <property type="term" value="P:response to oxidative stress"/>
    <property type="evidence" value="ECO:0007669"/>
    <property type="project" value="InterPro"/>
</dbReference>
<name>A0AAQ3KYM7_9LILI</name>
<evidence type="ECO:0000256" key="6">
    <source>
        <dbReference type="ARBA" id="ARBA00022559"/>
    </source>
</evidence>
<evidence type="ECO:0000256" key="16">
    <source>
        <dbReference type="PIRSR" id="PIRSR600823-3"/>
    </source>
</evidence>
<reference evidence="18 19" key="1">
    <citation type="submission" date="2023-10" db="EMBL/GenBank/DDBJ databases">
        <title>Chromosome-scale genome assembly provides insights into flower coloration mechanisms of Canna indica.</title>
        <authorList>
            <person name="Li C."/>
        </authorList>
    </citation>
    <scope>NUCLEOTIDE SEQUENCE [LARGE SCALE GENOMIC DNA]</scope>
    <source>
        <tissue evidence="18">Flower</tissue>
    </source>
</reference>
<keyword evidence="13" id="KW-0376">Hydrogen peroxide</keyword>
<keyword evidence="8 16" id="KW-0479">Metal-binding</keyword>
<keyword evidence="10" id="KW-0630">Potassium</keyword>
<dbReference type="InterPro" id="IPR010255">
    <property type="entry name" value="Haem_peroxidase_sf"/>
</dbReference>
<proteinExistence type="inferred from homology"/>
<dbReference type="PANTHER" id="PTHR31517:SF59">
    <property type="entry name" value="PEROXIDASE"/>
    <property type="match status" value="1"/>
</dbReference>
<dbReference type="InterPro" id="IPR002207">
    <property type="entry name" value="Peroxidase_I"/>
</dbReference>
<feature type="binding site" evidence="15">
    <location>
        <position position="104"/>
    </location>
    <ligand>
        <name>substrate</name>
    </ligand>
</feature>